<dbReference type="SUPFAM" id="SSF52172">
    <property type="entry name" value="CheY-like"/>
    <property type="match status" value="1"/>
</dbReference>
<dbReference type="SUPFAM" id="SSF55781">
    <property type="entry name" value="GAF domain-like"/>
    <property type="match status" value="1"/>
</dbReference>
<evidence type="ECO:0000256" key="2">
    <source>
        <dbReference type="ARBA" id="ARBA00023163"/>
    </source>
</evidence>
<dbReference type="InterPro" id="IPR036388">
    <property type="entry name" value="WH-like_DNA-bd_sf"/>
</dbReference>
<dbReference type="Pfam" id="PF03861">
    <property type="entry name" value="ANTAR"/>
    <property type="match status" value="1"/>
</dbReference>
<protein>
    <recommendedName>
        <fullName evidence="3">ANTAR domain-containing protein</fullName>
    </recommendedName>
</protein>
<feature type="domain" description="ANTAR" evidence="3">
    <location>
        <begin position="150"/>
        <end position="211"/>
    </location>
</feature>
<keyword evidence="5" id="KW-1185">Reference proteome</keyword>
<dbReference type="SMART" id="SM01012">
    <property type="entry name" value="ANTAR"/>
    <property type="match status" value="1"/>
</dbReference>
<gene>
    <name evidence="4" type="ORF">FB470_003182</name>
</gene>
<dbReference type="InterPro" id="IPR005561">
    <property type="entry name" value="ANTAR"/>
</dbReference>
<keyword evidence="2" id="KW-0804">Transcription</keyword>
<proteinExistence type="predicted"/>
<dbReference type="Gene3D" id="3.30.450.40">
    <property type="match status" value="1"/>
</dbReference>
<dbReference type="InterPro" id="IPR029016">
    <property type="entry name" value="GAF-like_dom_sf"/>
</dbReference>
<evidence type="ECO:0000313" key="5">
    <source>
        <dbReference type="Proteomes" id="UP001229651"/>
    </source>
</evidence>
<evidence type="ECO:0000259" key="3">
    <source>
        <dbReference type="PROSITE" id="PS50921"/>
    </source>
</evidence>
<evidence type="ECO:0000256" key="1">
    <source>
        <dbReference type="ARBA" id="ARBA00023015"/>
    </source>
</evidence>
<dbReference type="InterPro" id="IPR012074">
    <property type="entry name" value="GAF_ANTAR"/>
</dbReference>
<reference evidence="4 5" key="1">
    <citation type="submission" date="2023-07" db="EMBL/GenBank/DDBJ databases">
        <title>Sequencing the genomes of 1000 actinobacteria strains.</title>
        <authorList>
            <person name="Klenk H.-P."/>
        </authorList>
    </citation>
    <scope>NUCLEOTIDE SEQUENCE [LARGE SCALE GENOMIC DNA]</scope>
    <source>
        <strain evidence="4 5">DSM 45805</strain>
    </source>
</reference>
<name>A0ABU0EV47_9PSEU</name>
<dbReference type="PROSITE" id="PS50921">
    <property type="entry name" value="ANTAR"/>
    <property type="match status" value="1"/>
</dbReference>
<dbReference type="InterPro" id="IPR011006">
    <property type="entry name" value="CheY-like_superfamily"/>
</dbReference>
<evidence type="ECO:0000313" key="4">
    <source>
        <dbReference type="EMBL" id="MDQ0379188.1"/>
    </source>
</evidence>
<organism evidence="4 5">
    <name type="scientific">Amycolatopsis thermophila</name>
    <dbReference type="NCBI Taxonomy" id="206084"/>
    <lineage>
        <taxon>Bacteria</taxon>
        <taxon>Bacillati</taxon>
        <taxon>Actinomycetota</taxon>
        <taxon>Actinomycetes</taxon>
        <taxon>Pseudonocardiales</taxon>
        <taxon>Pseudonocardiaceae</taxon>
        <taxon>Amycolatopsis</taxon>
    </lineage>
</organism>
<accession>A0ABU0EV47</accession>
<dbReference type="Gene3D" id="1.10.10.10">
    <property type="entry name" value="Winged helix-like DNA-binding domain superfamily/Winged helix DNA-binding domain"/>
    <property type="match status" value="1"/>
</dbReference>
<dbReference type="PIRSF" id="PIRSF036625">
    <property type="entry name" value="GAF_ANTAR"/>
    <property type="match status" value="1"/>
</dbReference>
<dbReference type="RefSeq" id="WP_306992366.1">
    <property type="nucleotide sequence ID" value="NZ_JAUSUT010000001.1"/>
</dbReference>
<sequence length="222" mass="24051">MRTDLIDTLFELLSREAEDFDATRFAQDLAARAVAVVPARDAGVLLSYPGEAEVTAGTGHGNALVRFQLEHGEGPVPECLHSGSSGHGPWPRFSAACAEAGYSAVHTVPIQAVGDPLGVLCLFDGGGNAHTRGRMLAHAAALRLAHQRDLHQLGVRLRHLQIALDSRVVIEQAKGVLAERHKISVDKAFEGLRRFARDHNKRVADLAREIVEGRDPVRPNDF</sequence>
<keyword evidence="1" id="KW-0805">Transcription regulation</keyword>
<dbReference type="EMBL" id="JAUSUT010000001">
    <property type="protein sequence ID" value="MDQ0379188.1"/>
    <property type="molecule type" value="Genomic_DNA"/>
</dbReference>
<dbReference type="Proteomes" id="UP001229651">
    <property type="component" value="Unassembled WGS sequence"/>
</dbReference>
<comment type="caution">
    <text evidence="4">The sequence shown here is derived from an EMBL/GenBank/DDBJ whole genome shotgun (WGS) entry which is preliminary data.</text>
</comment>